<comment type="caution">
    <text evidence="2">The sequence shown here is derived from an EMBL/GenBank/DDBJ whole genome shotgun (WGS) entry which is preliminary data.</text>
</comment>
<evidence type="ECO:0000259" key="1">
    <source>
        <dbReference type="Pfam" id="PF00107"/>
    </source>
</evidence>
<dbReference type="Gene3D" id="3.90.180.10">
    <property type="entry name" value="Medium-chain alcohol dehydrogenases, catalytic domain"/>
    <property type="match status" value="1"/>
</dbReference>
<dbReference type="AlphaFoldDB" id="T1AH03"/>
<dbReference type="SUPFAM" id="SSF51735">
    <property type="entry name" value="NAD(P)-binding Rossmann-fold domains"/>
    <property type="match status" value="1"/>
</dbReference>
<dbReference type="InterPro" id="IPR036291">
    <property type="entry name" value="NAD(P)-bd_dom_sf"/>
</dbReference>
<feature type="non-terminal residue" evidence="2">
    <location>
        <position position="161"/>
    </location>
</feature>
<sequence>MDGVLSEYIVLGSESVVKIPSGWSFEEASTLPCAALTAWNALYGGSPLLPGQTVLVLGTGGVSMYAALLSRMGGARVIATSRSSQKLLKMKAFGAEDLIDTSRSPDWEVKVHEITSGVGVDHVVDVLGGESLNRSLRAVRIGGQISVIGVLSGVGGFVDTA</sequence>
<dbReference type="PANTHER" id="PTHR45033:SF2">
    <property type="entry name" value="ZINC-TYPE ALCOHOL DEHYDROGENASE-LIKE PROTEIN C1773.06C"/>
    <property type="match status" value="1"/>
</dbReference>
<dbReference type="PANTHER" id="PTHR45033">
    <property type="match status" value="1"/>
</dbReference>
<protein>
    <submittedName>
        <fullName evidence="2">Alcohol dehydrogenase zinc-binding domain protein</fullName>
    </submittedName>
</protein>
<evidence type="ECO:0000313" key="2">
    <source>
        <dbReference type="EMBL" id="EQD41185.1"/>
    </source>
</evidence>
<reference evidence="2" key="2">
    <citation type="journal article" date="2014" name="ISME J.">
        <title>Microbial stratification in low pH oxic and suboxic macroscopic growths along an acid mine drainage.</title>
        <authorList>
            <person name="Mendez-Garcia C."/>
            <person name="Mesa V."/>
            <person name="Sprenger R.R."/>
            <person name="Richter M."/>
            <person name="Diez M.S."/>
            <person name="Solano J."/>
            <person name="Bargiela R."/>
            <person name="Golyshina O.V."/>
            <person name="Manteca A."/>
            <person name="Ramos J.L."/>
            <person name="Gallego J.R."/>
            <person name="Llorente I."/>
            <person name="Martins Dos Santos V.A."/>
            <person name="Jensen O.N."/>
            <person name="Pelaez A.I."/>
            <person name="Sanchez J."/>
            <person name="Ferrer M."/>
        </authorList>
    </citation>
    <scope>NUCLEOTIDE SEQUENCE</scope>
</reference>
<gene>
    <name evidence="2" type="ORF">B1A_16181</name>
</gene>
<name>T1AH03_9ZZZZ</name>
<dbReference type="InterPro" id="IPR052711">
    <property type="entry name" value="Zinc_ADH-like"/>
</dbReference>
<reference evidence="2" key="1">
    <citation type="submission" date="2013-08" db="EMBL/GenBank/DDBJ databases">
        <authorList>
            <person name="Mendez C."/>
            <person name="Richter M."/>
            <person name="Ferrer M."/>
            <person name="Sanchez J."/>
        </authorList>
    </citation>
    <scope>NUCLEOTIDE SEQUENCE</scope>
</reference>
<feature type="domain" description="Alcohol dehydrogenase-like C-terminal" evidence="1">
    <location>
        <begin position="61"/>
        <end position="152"/>
    </location>
</feature>
<proteinExistence type="predicted"/>
<accession>T1AH03</accession>
<dbReference type="EMBL" id="AUZX01011894">
    <property type="protein sequence ID" value="EQD41185.1"/>
    <property type="molecule type" value="Genomic_DNA"/>
</dbReference>
<organism evidence="2">
    <name type="scientific">mine drainage metagenome</name>
    <dbReference type="NCBI Taxonomy" id="410659"/>
    <lineage>
        <taxon>unclassified sequences</taxon>
        <taxon>metagenomes</taxon>
        <taxon>ecological metagenomes</taxon>
    </lineage>
</organism>
<dbReference type="InterPro" id="IPR013149">
    <property type="entry name" value="ADH-like_C"/>
</dbReference>
<dbReference type="Gene3D" id="3.40.50.720">
    <property type="entry name" value="NAD(P)-binding Rossmann-like Domain"/>
    <property type="match status" value="1"/>
</dbReference>
<dbReference type="Pfam" id="PF00107">
    <property type="entry name" value="ADH_zinc_N"/>
    <property type="match status" value="1"/>
</dbReference>